<sequence length="591" mass="68346">MLLCKQEEAGVQLNAEQADWKDDTDDEFDDQELEAHYMYMAHIQEVTPDIADISGPIFDIESLQKVQNNHDNYNVFAIENEHPEQPESVTDAYREERCDTNITIDSLDMCYDREQDDQDDADGLAQERHLLASLIDKLNVKLMTAKITNQLMFKDLKKFQSELDKYHDVNYALKINDLNQTISDMKKELFANQETISIMSQEKEAQIKFYKSRKDKELDKVIALENKVKVFDDIVYKTGQYVQTMNTLNRNCKTSFAKPEFLKKAQRANPWLYDIGCYNDNLALMLAPESDKMIRLDKEIRSKLSNLIRPFDYDQLNTLYDLFIPQREKSSEQYYFSTTLKMNHTSANKEISKESFRVIPTTRVSRPQLKINQIGDTILPNNSQGKKQEVEGHRRNFKFSNNKTPVTAYNDSLNAKTSNVNFVCVTCGKCVLNDNYDMYVLYYINGVNSRTRQLIVVPISTRETKQTVNQSVATSHKKIVATNSTVKKPRNIIRKIYEQVSKTCSWWYPKFTPPEYKWKPKSPTGKVNPNVSMPLGNTSRTANILEHTTPRRSTISNTPLSSNSFAARRDNSIHLRLWVLKAHDGKSQTSN</sequence>
<organism evidence="1 2">
    <name type="scientific">Tanacetum coccineum</name>
    <dbReference type="NCBI Taxonomy" id="301880"/>
    <lineage>
        <taxon>Eukaryota</taxon>
        <taxon>Viridiplantae</taxon>
        <taxon>Streptophyta</taxon>
        <taxon>Embryophyta</taxon>
        <taxon>Tracheophyta</taxon>
        <taxon>Spermatophyta</taxon>
        <taxon>Magnoliopsida</taxon>
        <taxon>eudicotyledons</taxon>
        <taxon>Gunneridae</taxon>
        <taxon>Pentapetalae</taxon>
        <taxon>asterids</taxon>
        <taxon>campanulids</taxon>
        <taxon>Asterales</taxon>
        <taxon>Asteraceae</taxon>
        <taxon>Asteroideae</taxon>
        <taxon>Anthemideae</taxon>
        <taxon>Anthemidinae</taxon>
        <taxon>Tanacetum</taxon>
    </lineage>
</organism>
<name>A0ABQ5JFL5_9ASTR</name>
<reference evidence="1" key="1">
    <citation type="journal article" date="2022" name="Int. J. Mol. Sci.">
        <title>Draft Genome of Tanacetum Coccineum: Genomic Comparison of Closely Related Tanacetum-Family Plants.</title>
        <authorList>
            <person name="Yamashiro T."/>
            <person name="Shiraishi A."/>
            <person name="Nakayama K."/>
            <person name="Satake H."/>
        </authorList>
    </citation>
    <scope>NUCLEOTIDE SEQUENCE</scope>
</reference>
<keyword evidence="2" id="KW-1185">Reference proteome</keyword>
<reference evidence="1" key="2">
    <citation type="submission" date="2022-01" db="EMBL/GenBank/DDBJ databases">
        <authorList>
            <person name="Yamashiro T."/>
            <person name="Shiraishi A."/>
            <person name="Satake H."/>
            <person name="Nakayama K."/>
        </authorList>
    </citation>
    <scope>NUCLEOTIDE SEQUENCE</scope>
</reference>
<evidence type="ECO:0000313" key="2">
    <source>
        <dbReference type="Proteomes" id="UP001151760"/>
    </source>
</evidence>
<evidence type="ECO:0000313" key="1">
    <source>
        <dbReference type="EMBL" id="GJU10303.1"/>
    </source>
</evidence>
<comment type="caution">
    <text evidence="1">The sequence shown here is derived from an EMBL/GenBank/DDBJ whole genome shotgun (WGS) entry which is preliminary data.</text>
</comment>
<dbReference type="EMBL" id="BQNB010021811">
    <property type="protein sequence ID" value="GJU10303.1"/>
    <property type="molecule type" value="Genomic_DNA"/>
</dbReference>
<dbReference type="Proteomes" id="UP001151760">
    <property type="component" value="Unassembled WGS sequence"/>
</dbReference>
<accession>A0ABQ5JFL5</accession>
<proteinExistence type="predicted"/>
<gene>
    <name evidence="1" type="ORF">Tco_1132699</name>
</gene>
<protein>
    <submittedName>
        <fullName evidence="1">Uncharacterized protein</fullName>
    </submittedName>
</protein>